<feature type="region of interest" description="Disordered" evidence="5">
    <location>
        <begin position="1"/>
        <end position="22"/>
    </location>
</feature>
<accession>A0A5E6MG93</accession>
<dbReference type="OrthoDB" id="9802185at2"/>
<dbReference type="GO" id="GO:0016020">
    <property type="term" value="C:membrane"/>
    <property type="evidence" value="ECO:0007669"/>
    <property type="project" value="InterPro"/>
</dbReference>
<dbReference type="PROSITE" id="PS00211">
    <property type="entry name" value="ABC_TRANSPORTER_1"/>
    <property type="match status" value="1"/>
</dbReference>
<dbReference type="Gene3D" id="3.40.50.300">
    <property type="entry name" value="P-loop containing nucleotide triphosphate hydrolases"/>
    <property type="match status" value="1"/>
</dbReference>
<evidence type="ECO:0000256" key="1">
    <source>
        <dbReference type="ARBA" id="ARBA00022448"/>
    </source>
</evidence>
<evidence type="ECO:0000256" key="5">
    <source>
        <dbReference type="SAM" id="MobiDB-lite"/>
    </source>
</evidence>
<evidence type="ECO:0000313" key="8">
    <source>
        <dbReference type="Proteomes" id="UP000381693"/>
    </source>
</evidence>
<evidence type="ECO:0000256" key="4">
    <source>
        <dbReference type="ARBA" id="ARBA00022840"/>
    </source>
</evidence>
<dbReference type="EMBL" id="CABFUZ020000259">
    <property type="protein sequence ID" value="VVM08496.1"/>
    <property type="molecule type" value="Genomic_DNA"/>
</dbReference>
<dbReference type="InterPro" id="IPR003439">
    <property type="entry name" value="ABC_transporter-like_ATP-bd"/>
</dbReference>
<comment type="caution">
    <text evidence="7">The sequence shown here is derived from an EMBL/GenBank/DDBJ whole genome shotgun (WGS) entry which is preliminary data.</text>
</comment>
<evidence type="ECO:0000259" key="6">
    <source>
        <dbReference type="PROSITE" id="PS50893"/>
    </source>
</evidence>
<keyword evidence="8" id="KW-1185">Reference proteome</keyword>
<organism evidence="7 8">
    <name type="scientific">Methylacidimicrobium cyclopophantes</name>
    <dbReference type="NCBI Taxonomy" id="1041766"/>
    <lineage>
        <taxon>Bacteria</taxon>
        <taxon>Pseudomonadati</taxon>
        <taxon>Verrucomicrobiota</taxon>
        <taxon>Methylacidimicrobium</taxon>
    </lineage>
</organism>
<dbReference type="AlphaFoldDB" id="A0A5E6MG93"/>
<dbReference type="Pfam" id="PF00005">
    <property type="entry name" value="ABC_tran"/>
    <property type="match status" value="1"/>
</dbReference>
<dbReference type="InterPro" id="IPR005670">
    <property type="entry name" value="PstB-like"/>
</dbReference>
<reference evidence="7" key="1">
    <citation type="submission" date="2019-09" db="EMBL/GenBank/DDBJ databases">
        <authorList>
            <person name="Cremers G."/>
        </authorList>
    </citation>
    <scope>NUCLEOTIDE SEQUENCE [LARGE SCALE GENOMIC DNA]</scope>
    <source>
        <strain evidence="7">3B</strain>
    </source>
</reference>
<dbReference type="PANTHER" id="PTHR43423:SF1">
    <property type="entry name" value="ABC TRANSPORTER I FAMILY MEMBER 17"/>
    <property type="match status" value="1"/>
</dbReference>
<keyword evidence="2" id="KW-0592">Phosphate transport</keyword>
<sequence>MSRSLPDPEGSAPASSRETDPQKIPAAFQIEELRVAFGSRPVLHGISLEIPARQVTGIIGPSGCGKSTFLRTLNRMHEFTPGVRIQGRVRLFGEDIYDPKVDPILLRRRVGMVFQKSNPFPTMSIQENVLVGLRLAGIRNRSLLEERLEEALRMAALWNEVKDRLHAPGTELSGGQQQRLCIARALAVRPEVLLMDEPCSALDPIATAQIESLIRDLREHYSIVLVTHNLQEAGRTADFTAFFLEGKLIEFESTKKLFTNPHQKQTEDYLTGRYG</sequence>
<dbReference type="GO" id="GO:0016887">
    <property type="term" value="F:ATP hydrolysis activity"/>
    <property type="evidence" value="ECO:0007669"/>
    <property type="project" value="InterPro"/>
</dbReference>
<dbReference type="NCBIfam" id="TIGR00972">
    <property type="entry name" value="3a0107s01c2"/>
    <property type="match status" value="1"/>
</dbReference>
<keyword evidence="1" id="KW-0813">Transport</keyword>
<dbReference type="SUPFAM" id="SSF52540">
    <property type="entry name" value="P-loop containing nucleoside triphosphate hydrolases"/>
    <property type="match status" value="1"/>
</dbReference>
<dbReference type="GO" id="GO:0005524">
    <property type="term" value="F:ATP binding"/>
    <property type="evidence" value="ECO:0007669"/>
    <property type="project" value="UniProtKB-KW"/>
</dbReference>
<gene>
    <name evidence="7" type="primary">pstB1</name>
    <name evidence="7" type="ORF">MAMC_02212</name>
</gene>
<dbReference type="InterPro" id="IPR003593">
    <property type="entry name" value="AAA+_ATPase"/>
</dbReference>
<dbReference type="GO" id="GO:0035435">
    <property type="term" value="P:phosphate ion transmembrane transport"/>
    <property type="evidence" value="ECO:0007669"/>
    <property type="project" value="InterPro"/>
</dbReference>
<evidence type="ECO:0000256" key="3">
    <source>
        <dbReference type="ARBA" id="ARBA00022741"/>
    </source>
</evidence>
<dbReference type="InterPro" id="IPR027417">
    <property type="entry name" value="P-loop_NTPase"/>
</dbReference>
<dbReference type="GO" id="GO:0005315">
    <property type="term" value="F:phosphate transmembrane transporter activity"/>
    <property type="evidence" value="ECO:0007669"/>
    <property type="project" value="InterPro"/>
</dbReference>
<dbReference type="CDD" id="cd03260">
    <property type="entry name" value="ABC_PstB_phosphate_transporter"/>
    <property type="match status" value="1"/>
</dbReference>
<proteinExistence type="predicted"/>
<dbReference type="PANTHER" id="PTHR43423">
    <property type="entry name" value="ABC TRANSPORTER I FAMILY MEMBER 17"/>
    <property type="match status" value="1"/>
</dbReference>
<dbReference type="Proteomes" id="UP000381693">
    <property type="component" value="Unassembled WGS sequence"/>
</dbReference>
<evidence type="ECO:0000256" key="2">
    <source>
        <dbReference type="ARBA" id="ARBA00022592"/>
    </source>
</evidence>
<dbReference type="PROSITE" id="PS50893">
    <property type="entry name" value="ABC_TRANSPORTER_2"/>
    <property type="match status" value="1"/>
</dbReference>
<keyword evidence="4 7" id="KW-0067">ATP-binding</keyword>
<dbReference type="InterPro" id="IPR017871">
    <property type="entry name" value="ABC_transporter-like_CS"/>
</dbReference>
<name>A0A5E6MG93_9BACT</name>
<keyword evidence="7" id="KW-0378">Hydrolase</keyword>
<feature type="domain" description="ABC transporter" evidence="6">
    <location>
        <begin position="28"/>
        <end position="270"/>
    </location>
</feature>
<dbReference type="SMART" id="SM00382">
    <property type="entry name" value="AAA"/>
    <property type="match status" value="1"/>
</dbReference>
<protein>
    <submittedName>
        <fullName evidence="7">Phosphate import ATP-binding protein PstB 1</fullName>
        <ecNumber evidence="7">3.6.3.27</ecNumber>
    </submittedName>
</protein>
<keyword evidence="3" id="KW-0547">Nucleotide-binding</keyword>
<evidence type="ECO:0000313" key="7">
    <source>
        <dbReference type="EMBL" id="VVM08496.1"/>
    </source>
</evidence>
<dbReference type="EC" id="3.6.3.27" evidence="7"/>